<keyword evidence="5" id="KW-1185">Reference proteome</keyword>
<accession>Q2NTD8</accession>
<comment type="similarity">
    <text evidence="1">Belongs to the bacterial solute-binding protein 3 family.</text>
</comment>
<proteinExistence type="inferred from homology"/>
<dbReference type="CDD" id="cd13626">
    <property type="entry name" value="PBP2_Cystine_like"/>
    <property type="match status" value="1"/>
</dbReference>
<reference evidence="4 5" key="1">
    <citation type="journal article" date="2006" name="Genome Res.">
        <title>Massive genome erosion and functional adaptations provide insights into the symbiotic lifestyle of Sodalis glossinidius in the tsetse host.</title>
        <authorList>
            <person name="Toh H."/>
            <person name="Weiss B.L."/>
            <person name="Perkin S.A.H."/>
            <person name="Yamashita A."/>
            <person name="Oshima K."/>
            <person name="Hattori M."/>
            <person name="Aksoy S."/>
        </authorList>
    </citation>
    <scope>NUCLEOTIDE SEQUENCE [LARGE SCALE GENOMIC DNA]</scope>
    <source>
        <strain evidence="5">morsitans</strain>
    </source>
</reference>
<dbReference type="SMART" id="SM00062">
    <property type="entry name" value="PBPb"/>
    <property type="match status" value="1"/>
</dbReference>
<dbReference type="Proteomes" id="UP000001932">
    <property type="component" value="Chromosome"/>
</dbReference>
<dbReference type="STRING" id="343509.SG1312"/>
<dbReference type="InterPro" id="IPR001638">
    <property type="entry name" value="Solute-binding_3/MltF_N"/>
</dbReference>
<organism evidence="4 5">
    <name type="scientific">Sodalis glossinidius (strain morsitans)</name>
    <dbReference type="NCBI Taxonomy" id="343509"/>
    <lineage>
        <taxon>Bacteria</taxon>
        <taxon>Pseudomonadati</taxon>
        <taxon>Pseudomonadota</taxon>
        <taxon>Gammaproteobacteria</taxon>
        <taxon>Enterobacterales</taxon>
        <taxon>Bruguierivoracaceae</taxon>
        <taxon>Sodalis</taxon>
    </lineage>
</organism>
<sequence>MRAIYENQAFTLYCHGSCMMTPLFGARAADEGQLELKQPGKLSVATEGTDPPFSMRSADGKLDGLEIRVMKEVAKRLQLEYVPVITKWDSVLVGLQANQFDMSSAAMDITPAWQKAILFSDGWIESGGRIIIPQDSSITSAQDLKGKRIGAQVSSTYAQLAVDHCATLKNYIDVTAVVQDLANGNIDGVINDSIGNAYLIKDMHLPLRQTPDYVSRIQKGFAFTKNKPHLAAPVNKALAEMVADGTYAKLVTPIVGFDTYPKEPVRSLLQP</sequence>
<evidence type="ECO:0000256" key="2">
    <source>
        <dbReference type="ARBA" id="ARBA00022729"/>
    </source>
</evidence>
<dbReference type="PANTHER" id="PTHR35936:SF19">
    <property type="entry name" value="AMINO-ACID-BINDING PROTEIN YXEM-RELATED"/>
    <property type="match status" value="1"/>
</dbReference>
<gene>
    <name evidence="4" type="ordered locus">SG1312</name>
</gene>
<dbReference type="Pfam" id="PF00497">
    <property type="entry name" value="SBP_bac_3"/>
    <property type="match status" value="1"/>
</dbReference>
<dbReference type="SUPFAM" id="SSF53850">
    <property type="entry name" value="Periplasmic binding protein-like II"/>
    <property type="match status" value="1"/>
</dbReference>
<evidence type="ECO:0000259" key="3">
    <source>
        <dbReference type="SMART" id="SM00062"/>
    </source>
</evidence>
<evidence type="ECO:0000313" key="5">
    <source>
        <dbReference type="Proteomes" id="UP000001932"/>
    </source>
</evidence>
<dbReference type="PANTHER" id="PTHR35936">
    <property type="entry name" value="MEMBRANE-BOUND LYTIC MUREIN TRANSGLYCOSYLASE F"/>
    <property type="match status" value="1"/>
</dbReference>
<feature type="domain" description="Solute-binding protein family 3/N-terminal" evidence="3">
    <location>
        <begin position="41"/>
        <end position="258"/>
    </location>
</feature>
<name>Q2NTD8_SODGM</name>
<dbReference type="AlphaFoldDB" id="Q2NTD8"/>
<dbReference type="KEGG" id="sgl:SG1312"/>
<evidence type="ECO:0000256" key="1">
    <source>
        <dbReference type="ARBA" id="ARBA00010333"/>
    </source>
</evidence>
<evidence type="ECO:0000313" key="4">
    <source>
        <dbReference type="EMBL" id="BAE74587.1"/>
    </source>
</evidence>
<protein>
    <submittedName>
        <fullName evidence="4">Amino acid ABC transporter periplasmic component</fullName>
    </submittedName>
</protein>
<dbReference type="EMBL" id="AP008232">
    <property type="protein sequence ID" value="BAE74587.1"/>
    <property type="molecule type" value="Genomic_DNA"/>
</dbReference>
<dbReference type="eggNOG" id="COG0834">
    <property type="taxonomic scope" value="Bacteria"/>
</dbReference>
<dbReference type="HOGENOM" id="CLU_019602_18_5_6"/>
<dbReference type="Gene3D" id="3.40.190.10">
    <property type="entry name" value="Periplasmic binding protein-like II"/>
    <property type="match status" value="2"/>
</dbReference>
<keyword evidence="2" id="KW-0732">Signal</keyword>